<feature type="domain" description="Cadherin" evidence="8">
    <location>
        <begin position="552"/>
        <end position="677"/>
    </location>
</feature>
<dbReference type="PANTHER" id="PTHR24027">
    <property type="entry name" value="CADHERIN-23"/>
    <property type="match status" value="1"/>
</dbReference>
<keyword evidence="7" id="KW-1133">Transmembrane helix</keyword>
<gene>
    <name evidence="10" type="primary">LOC115810236</name>
</gene>
<feature type="domain" description="Cadherin" evidence="8">
    <location>
        <begin position="333"/>
        <end position="443"/>
    </location>
</feature>
<dbReference type="PANTHER" id="PTHR24027:SF439">
    <property type="entry name" value="CADHERIN-RELATED FAMILY MEMBER 3"/>
    <property type="match status" value="1"/>
</dbReference>
<evidence type="ECO:0000313" key="9">
    <source>
        <dbReference type="Proteomes" id="UP000504632"/>
    </source>
</evidence>
<evidence type="ECO:0000256" key="1">
    <source>
        <dbReference type="ARBA" id="ARBA00004370"/>
    </source>
</evidence>
<keyword evidence="9" id="KW-1185">Reference proteome</keyword>
<comment type="subcellular location">
    <subcellularLocation>
        <location evidence="1">Membrane</location>
    </subcellularLocation>
</comment>
<keyword evidence="4 7" id="KW-0472">Membrane</keyword>
<dbReference type="GeneID" id="115810236"/>
<evidence type="ECO:0000259" key="8">
    <source>
        <dbReference type="PROSITE" id="PS50268"/>
    </source>
</evidence>
<keyword evidence="3 5" id="KW-0106">Calcium</keyword>
<dbReference type="PRINTS" id="PR00205">
    <property type="entry name" value="CADHERIN"/>
</dbReference>
<dbReference type="Gene3D" id="2.60.40.60">
    <property type="entry name" value="Cadherins"/>
    <property type="match status" value="5"/>
</dbReference>
<organism evidence="9 10">
    <name type="scientific">Chanos chanos</name>
    <name type="common">Milkfish</name>
    <name type="synonym">Mugil chanos</name>
    <dbReference type="NCBI Taxonomy" id="29144"/>
    <lineage>
        <taxon>Eukaryota</taxon>
        <taxon>Metazoa</taxon>
        <taxon>Chordata</taxon>
        <taxon>Craniata</taxon>
        <taxon>Vertebrata</taxon>
        <taxon>Euteleostomi</taxon>
        <taxon>Actinopterygii</taxon>
        <taxon>Neopterygii</taxon>
        <taxon>Teleostei</taxon>
        <taxon>Ostariophysi</taxon>
        <taxon>Gonorynchiformes</taxon>
        <taxon>Chanidae</taxon>
        <taxon>Chanos</taxon>
    </lineage>
</organism>
<dbReference type="GO" id="GO:0045296">
    <property type="term" value="F:cadherin binding"/>
    <property type="evidence" value="ECO:0007669"/>
    <property type="project" value="TreeGrafter"/>
</dbReference>
<dbReference type="GO" id="GO:0034332">
    <property type="term" value="P:adherens junction organization"/>
    <property type="evidence" value="ECO:0007669"/>
    <property type="project" value="TreeGrafter"/>
</dbReference>
<dbReference type="InterPro" id="IPR039808">
    <property type="entry name" value="Cadherin"/>
</dbReference>
<feature type="domain" description="Cadherin" evidence="8">
    <location>
        <begin position="136"/>
        <end position="223"/>
    </location>
</feature>
<dbReference type="InParanoid" id="A0A6J2V6S9"/>
<protein>
    <submittedName>
        <fullName evidence="10">Cadherin-related family member 3-like</fullName>
    </submittedName>
</protein>
<dbReference type="Pfam" id="PF00028">
    <property type="entry name" value="Cadherin"/>
    <property type="match status" value="1"/>
</dbReference>
<accession>A0A6J2V6S9</accession>
<evidence type="ECO:0000256" key="2">
    <source>
        <dbReference type="ARBA" id="ARBA00022737"/>
    </source>
</evidence>
<dbReference type="InterPro" id="IPR020894">
    <property type="entry name" value="Cadherin_CS"/>
</dbReference>
<dbReference type="CDD" id="cd11304">
    <property type="entry name" value="Cadherin_repeat"/>
    <property type="match status" value="3"/>
</dbReference>
<evidence type="ECO:0000256" key="5">
    <source>
        <dbReference type="PROSITE-ProRule" id="PRU00043"/>
    </source>
</evidence>
<dbReference type="RefSeq" id="XP_030628024.1">
    <property type="nucleotide sequence ID" value="XM_030772164.1"/>
</dbReference>
<dbReference type="GO" id="GO:0008013">
    <property type="term" value="F:beta-catenin binding"/>
    <property type="evidence" value="ECO:0007669"/>
    <property type="project" value="TreeGrafter"/>
</dbReference>
<dbReference type="GO" id="GO:0005509">
    <property type="term" value="F:calcium ion binding"/>
    <property type="evidence" value="ECO:0007669"/>
    <property type="project" value="UniProtKB-UniRule"/>
</dbReference>
<dbReference type="SUPFAM" id="SSF49313">
    <property type="entry name" value="Cadherin-like"/>
    <property type="match status" value="5"/>
</dbReference>
<dbReference type="GO" id="GO:0016342">
    <property type="term" value="C:catenin complex"/>
    <property type="evidence" value="ECO:0007669"/>
    <property type="project" value="TreeGrafter"/>
</dbReference>
<dbReference type="GO" id="GO:0005912">
    <property type="term" value="C:adherens junction"/>
    <property type="evidence" value="ECO:0007669"/>
    <property type="project" value="TreeGrafter"/>
</dbReference>
<dbReference type="GO" id="GO:0016477">
    <property type="term" value="P:cell migration"/>
    <property type="evidence" value="ECO:0007669"/>
    <property type="project" value="TreeGrafter"/>
</dbReference>
<dbReference type="GO" id="GO:0044331">
    <property type="term" value="P:cell-cell adhesion mediated by cadherin"/>
    <property type="evidence" value="ECO:0007669"/>
    <property type="project" value="TreeGrafter"/>
</dbReference>
<sequence>MDSVNILIEATSSGVSLFGLPATVSLKENSPAGTEVIHFQVLLASGASVAAGFPQILNSDPITEAFLVSMQNSTHAKVTVTGAYILDFEVTPNRFVFQILVVDSNEDFDLQTLTVLLTDVDEPPVFMDEISFLYIVEKTPPDKIFEPIVFDPENKPLTFSLDPPDPAFTIDPGKGSLFTTKEFNYQTDARSYAFNLSVSDGNNTSFRPLFIKLADLSDDKPHFLNTITSYSIPEELSPGYPVANITAVLPESSMSAREILYSINDNNYLTINLYTGMVTIANRMDRDTSPLREAPTITVTVTAALSPPGPPLYSTINLMVTVTDINDNPPVCAADSQRRDIPETEALGAFIAMVTCTDNDVEPVFTQFTFTGLSCLECRQLFVLMSNKIILNGSLDFEDPNNLYTGNEYSLVVAAVDTNETSLKGQAYVYVTVIPVNEFPPVFSPQSYFFSISELLGGGAVIGSVNATDKDRPTTPLHYSLVSGGVVDIGNIFYVDPKMGIITLLTHPDYEDTQTHKLIIQAIDGDVIMPRSATATVIINITKANDEPPLCGPNKTSLVVPINLRVGSNVQGFTLSCQDRDSPPTSFIYTISGASNVNNHFSFSPSAGTNITRLILKEPFDYSSGWDRIWSYSLVVLISDANILSRRYEPRTGTVLINIQVVDPDLTTVITSTTPAITYINIKKNTFDASDWYVWFLTTLGILLLLGLLGYLLYRSCKYLCNKEYSCCVSRPMTDEEDLIPDKGPPKREVFMEVTKMNTLFDGEEVDPVTSRVYEYNSKSGARRWKDAIIMSKLPQTQPESSTMVITREHATESQTSNAQLNVSYKEGAAEDQSSCVGWAVEGKEQTPSSAAQSGSSTISGQQSVKLSLSQQGGKVDRGPEVTEISEV</sequence>
<dbReference type="GO" id="GO:0007043">
    <property type="term" value="P:cell-cell junction assembly"/>
    <property type="evidence" value="ECO:0007669"/>
    <property type="project" value="TreeGrafter"/>
</dbReference>
<name>A0A6J2V6S9_CHACN</name>
<dbReference type="GO" id="GO:0016339">
    <property type="term" value="P:calcium-dependent cell-cell adhesion via plasma membrane cell adhesion molecules"/>
    <property type="evidence" value="ECO:0007669"/>
    <property type="project" value="TreeGrafter"/>
</dbReference>
<feature type="domain" description="Cadherin" evidence="8">
    <location>
        <begin position="18"/>
        <end position="126"/>
    </location>
</feature>
<keyword evidence="7" id="KW-0812">Transmembrane</keyword>
<evidence type="ECO:0000256" key="6">
    <source>
        <dbReference type="SAM" id="MobiDB-lite"/>
    </source>
</evidence>
<dbReference type="Proteomes" id="UP000504632">
    <property type="component" value="Chromosome 4"/>
</dbReference>
<feature type="transmembrane region" description="Helical" evidence="7">
    <location>
        <begin position="692"/>
        <end position="714"/>
    </location>
</feature>
<dbReference type="GO" id="GO:0000902">
    <property type="term" value="P:cell morphogenesis"/>
    <property type="evidence" value="ECO:0007669"/>
    <property type="project" value="TreeGrafter"/>
</dbReference>
<feature type="domain" description="Cadherin" evidence="8">
    <location>
        <begin position="444"/>
        <end position="551"/>
    </location>
</feature>
<dbReference type="InterPro" id="IPR015919">
    <property type="entry name" value="Cadherin-like_sf"/>
</dbReference>
<proteinExistence type="predicted"/>
<dbReference type="AlphaFoldDB" id="A0A6J2V6S9"/>
<dbReference type="SMART" id="SM00112">
    <property type="entry name" value="CA"/>
    <property type="match status" value="5"/>
</dbReference>
<evidence type="ECO:0000256" key="7">
    <source>
        <dbReference type="SAM" id="Phobius"/>
    </source>
</evidence>
<evidence type="ECO:0000256" key="4">
    <source>
        <dbReference type="ARBA" id="ARBA00023136"/>
    </source>
</evidence>
<dbReference type="PROSITE" id="PS50268">
    <property type="entry name" value="CADHERIN_2"/>
    <property type="match status" value="6"/>
</dbReference>
<dbReference type="GO" id="GO:0007156">
    <property type="term" value="P:homophilic cell adhesion via plasma membrane adhesion molecules"/>
    <property type="evidence" value="ECO:0007669"/>
    <property type="project" value="InterPro"/>
</dbReference>
<dbReference type="InterPro" id="IPR002126">
    <property type="entry name" value="Cadherin-like_dom"/>
</dbReference>
<reference evidence="10" key="1">
    <citation type="submission" date="2025-08" db="UniProtKB">
        <authorList>
            <consortium name="RefSeq"/>
        </authorList>
    </citation>
    <scope>IDENTIFICATION</scope>
</reference>
<feature type="domain" description="Cadherin" evidence="8">
    <location>
        <begin position="224"/>
        <end position="332"/>
    </location>
</feature>
<evidence type="ECO:0000313" key="10">
    <source>
        <dbReference type="RefSeq" id="XP_030628024.1"/>
    </source>
</evidence>
<keyword evidence="2" id="KW-0677">Repeat</keyword>
<feature type="region of interest" description="Disordered" evidence="6">
    <location>
        <begin position="843"/>
        <end position="888"/>
    </location>
</feature>
<dbReference type="OrthoDB" id="9047765at2759"/>
<feature type="compositionally biased region" description="Low complexity" evidence="6">
    <location>
        <begin position="846"/>
        <end position="864"/>
    </location>
</feature>
<evidence type="ECO:0000256" key="3">
    <source>
        <dbReference type="ARBA" id="ARBA00022837"/>
    </source>
</evidence>
<dbReference type="PROSITE" id="PS00232">
    <property type="entry name" value="CADHERIN_1"/>
    <property type="match status" value="1"/>
</dbReference>